<reference evidence="2" key="1">
    <citation type="submission" date="2022-03" db="EMBL/GenBank/DDBJ databases">
        <authorList>
            <person name="Alioto T."/>
            <person name="Alioto T."/>
            <person name="Gomez Garrido J."/>
        </authorList>
    </citation>
    <scope>NUCLEOTIDE SEQUENCE</scope>
</reference>
<organism evidence="2 3">
    <name type="scientific">Pelobates cultripes</name>
    <name type="common">Western spadefoot toad</name>
    <dbReference type="NCBI Taxonomy" id="61616"/>
    <lineage>
        <taxon>Eukaryota</taxon>
        <taxon>Metazoa</taxon>
        <taxon>Chordata</taxon>
        <taxon>Craniata</taxon>
        <taxon>Vertebrata</taxon>
        <taxon>Euteleostomi</taxon>
        <taxon>Amphibia</taxon>
        <taxon>Batrachia</taxon>
        <taxon>Anura</taxon>
        <taxon>Pelobatoidea</taxon>
        <taxon>Pelobatidae</taxon>
        <taxon>Pelobates</taxon>
    </lineage>
</organism>
<evidence type="ECO:0000313" key="3">
    <source>
        <dbReference type="Proteomes" id="UP001295444"/>
    </source>
</evidence>
<accession>A0AAD1WZU3</accession>
<feature type="compositionally biased region" description="Polar residues" evidence="1">
    <location>
        <begin position="17"/>
        <end position="46"/>
    </location>
</feature>
<sequence>NCDPLDDSWGTGYRIAKTQSPHTHMTSDQETTQISCTQNQITSTKALQKPDSRTIQRPACPSNRSSRSWIPTTKNRETRQQVQDSSQWT</sequence>
<protein>
    <submittedName>
        <fullName evidence="2">Uncharacterized protein</fullName>
    </submittedName>
</protein>
<name>A0AAD1WZU3_PELCU</name>
<dbReference type="EMBL" id="CAKOES020000036">
    <property type="protein sequence ID" value="CAH2329765.1"/>
    <property type="molecule type" value="Genomic_DNA"/>
</dbReference>
<comment type="caution">
    <text evidence="2">The sequence shown here is derived from an EMBL/GenBank/DDBJ whole genome shotgun (WGS) entry which is preliminary data.</text>
</comment>
<feature type="compositionally biased region" description="Polar residues" evidence="1">
    <location>
        <begin position="80"/>
        <end position="89"/>
    </location>
</feature>
<feature type="compositionally biased region" description="Polar residues" evidence="1">
    <location>
        <begin position="62"/>
        <end position="73"/>
    </location>
</feature>
<proteinExistence type="predicted"/>
<keyword evidence="3" id="KW-1185">Reference proteome</keyword>
<dbReference type="Proteomes" id="UP001295444">
    <property type="component" value="Unassembled WGS sequence"/>
</dbReference>
<feature type="non-terminal residue" evidence="2">
    <location>
        <position position="1"/>
    </location>
</feature>
<evidence type="ECO:0000256" key="1">
    <source>
        <dbReference type="SAM" id="MobiDB-lite"/>
    </source>
</evidence>
<evidence type="ECO:0000313" key="2">
    <source>
        <dbReference type="EMBL" id="CAH2329765.1"/>
    </source>
</evidence>
<gene>
    <name evidence="2" type="ORF">PECUL_23A029601</name>
</gene>
<feature type="region of interest" description="Disordered" evidence="1">
    <location>
        <begin position="1"/>
        <end position="89"/>
    </location>
</feature>
<dbReference type="AlphaFoldDB" id="A0AAD1WZU3"/>